<evidence type="ECO:0000313" key="1">
    <source>
        <dbReference type="EMBL" id="CAH0387559.1"/>
    </source>
</evidence>
<keyword evidence="2" id="KW-1185">Reference proteome</keyword>
<protein>
    <submittedName>
        <fullName evidence="1">Uncharacterized protein</fullName>
    </submittedName>
</protein>
<evidence type="ECO:0000313" key="2">
    <source>
        <dbReference type="Proteomes" id="UP001152759"/>
    </source>
</evidence>
<sequence>MAHQQDINMPLQGFLIALPPINGSLEAGIAVGVDPNLPDDIKLPLLVGSNLQRAVSLAGAWARSKFANLPPAALDLMTSGAMTCVMFGLLRKVNGQPDGDWMPIPTPLVEAEGWDPVPANTYTVEALRTALTVIVSTKANWWLTNHHTGQGAPSGYVLKVLTLKFPGADMTALTTAAHTLGHWASTLHCLNVAQIPGVRPVEPYEYANATGFELAPDALLRYTGLPAGTHRMGVASEAASRIIKSALIAICPSPRDFVAIPTVIASIRANRVGHHVGAAYLTGLPRVRYNDSDADSYLGRLGTFINKMSPKSTLARSPHLAEDRVQSYPDYSADFDNDLNAYKLQSAMAARSALQALGAGAMTNEQVEALRADFRAGPARQRF</sequence>
<proteinExistence type="predicted"/>
<dbReference type="AlphaFoldDB" id="A0A9P0A9E3"/>
<dbReference type="Proteomes" id="UP001152759">
    <property type="component" value="Chromosome 3"/>
</dbReference>
<gene>
    <name evidence="1" type="ORF">BEMITA_LOCUS6561</name>
</gene>
<organism evidence="1 2">
    <name type="scientific">Bemisia tabaci</name>
    <name type="common">Sweetpotato whitefly</name>
    <name type="synonym">Aleurodes tabaci</name>
    <dbReference type="NCBI Taxonomy" id="7038"/>
    <lineage>
        <taxon>Eukaryota</taxon>
        <taxon>Metazoa</taxon>
        <taxon>Ecdysozoa</taxon>
        <taxon>Arthropoda</taxon>
        <taxon>Hexapoda</taxon>
        <taxon>Insecta</taxon>
        <taxon>Pterygota</taxon>
        <taxon>Neoptera</taxon>
        <taxon>Paraneoptera</taxon>
        <taxon>Hemiptera</taxon>
        <taxon>Sternorrhyncha</taxon>
        <taxon>Aleyrodoidea</taxon>
        <taxon>Aleyrodidae</taxon>
        <taxon>Aleyrodinae</taxon>
        <taxon>Bemisia</taxon>
    </lineage>
</organism>
<name>A0A9P0A9E3_BEMTA</name>
<dbReference type="EMBL" id="OU963864">
    <property type="protein sequence ID" value="CAH0387559.1"/>
    <property type="molecule type" value="Genomic_DNA"/>
</dbReference>
<reference evidence="1" key="1">
    <citation type="submission" date="2021-12" db="EMBL/GenBank/DDBJ databases">
        <authorList>
            <person name="King R."/>
        </authorList>
    </citation>
    <scope>NUCLEOTIDE SEQUENCE</scope>
</reference>
<accession>A0A9P0A9E3</accession>